<dbReference type="InterPro" id="IPR015422">
    <property type="entry name" value="PyrdxlP-dep_Trfase_small"/>
</dbReference>
<dbReference type="PIRSF" id="PIRSF000390">
    <property type="entry name" value="PLP_StrS"/>
    <property type="match status" value="1"/>
</dbReference>
<dbReference type="GO" id="GO:0019180">
    <property type="term" value="F:dTDP-4-amino-4,6-dideoxygalactose transaminase activity"/>
    <property type="evidence" value="ECO:0007669"/>
    <property type="project" value="TreeGrafter"/>
</dbReference>
<proteinExistence type="predicted"/>
<dbReference type="Pfam" id="PF01041">
    <property type="entry name" value="DegT_DnrJ_EryC1"/>
    <property type="match status" value="1"/>
</dbReference>
<name>A0A484RQH9_9ZZZZ</name>
<dbReference type="GO" id="GO:0000271">
    <property type="term" value="P:polysaccharide biosynthetic process"/>
    <property type="evidence" value="ECO:0007669"/>
    <property type="project" value="TreeGrafter"/>
</dbReference>
<dbReference type="SUPFAM" id="SSF53383">
    <property type="entry name" value="PLP-dependent transferases"/>
    <property type="match status" value="1"/>
</dbReference>
<evidence type="ECO:0000313" key="2">
    <source>
        <dbReference type="EMBL" id="VFR52538.1"/>
    </source>
</evidence>
<dbReference type="AlphaFoldDB" id="A0A484RQH9"/>
<dbReference type="EMBL" id="CAADIH010000043">
    <property type="protein sequence ID" value="VFR52538.1"/>
    <property type="molecule type" value="Genomic_DNA"/>
</dbReference>
<dbReference type="Gene3D" id="3.90.1150.10">
    <property type="entry name" value="Aspartate Aminotransferase, domain 1"/>
    <property type="match status" value="1"/>
</dbReference>
<reference evidence="2" key="1">
    <citation type="submission" date="2019-03" db="EMBL/GenBank/DDBJ databases">
        <authorList>
            <person name="Danneels B."/>
        </authorList>
    </citation>
    <scope>NUCLEOTIDE SEQUENCE</scope>
</reference>
<protein>
    <submittedName>
        <fullName evidence="2">Lipopolysaccharide biosynthesis protein RffA</fullName>
    </submittedName>
</protein>
<evidence type="ECO:0000313" key="1">
    <source>
        <dbReference type="EMBL" id="VFR48057.1"/>
    </source>
</evidence>
<dbReference type="FunFam" id="3.40.640.10:FF:000037">
    <property type="entry name" value="dTDP-4-amino-4,6-dideoxygalactose transaminase"/>
    <property type="match status" value="1"/>
</dbReference>
<gene>
    <name evidence="1" type="ORF">BER1_4520</name>
    <name evidence="2" type="ORF">BER2_4494</name>
</gene>
<dbReference type="EMBL" id="CAADIE010000033">
    <property type="protein sequence ID" value="VFR48057.1"/>
    <property type="molecule type" value="Genomic_DNA"/>
</dbReference>
<dbReference type="PANTHER" id="PTHR30244:SF34">
    <property type="entry name" value="DTDP-4-AMINO-4,6-DIDEOXYGALACTOSE TRANSAMINASE"/>
    <property type="match status" value="1"/>
</dbReference>
<dbReference type="PANTHER" id="PTHR30244">
    <property type="entry name" value="TRANSAMINASE"/>
    <property type="match status" value="1"/>
</dbReference>
<sequence length="376" mass="40877">MEPIPFNRPPVTGRELDYLAAVVQSGNFAGDGPFTRKCHGWLEENLGSPHALLTHSCTGALEIAAMLCDIGPGDEVIMPSFTFVSTANAFALRGATCVFVDIRPDTFNLDESLIEAAITSRTRAIVPVHYAGVACDMDVICDIAARHDLRVLEDAAQGVGASWKGRALGTLGDFGALSFHGTKNIVAGEGGALLVQSRADAERAEIVREKGTDRSRFLRGDIDKYTWQDIGSSYLPSELTAAFLLAQLEDSRAITDRRLAVWQRYHDALLPLEASGRIRRPVVPEGAQHNGHIYAVLLEDEIQRGRIQQTLREQGISTTSHYVSLHDSPAGKRHGRPDGALAVTTRVSGSLLRLPMFADLSIQEQERVVRALNTAC</sequence>
<dbReference type="CDD" id="cd00616">
    <property type="entry name" value="AHBA_syn"/>
    <property type="match status" value="1"/>
</dbReference>
<dbReference type="InterPro" id="IPR015424">
    <property type="entry name" value="PyrdxlP-dep_Trfase"/>
</dbReference>
<dbReference type="InterPro" id="IPR000653">
    <property type="entry name" value="DegT/StrS_aminotransferase"/>
</dbReference>
<accession>A0A484RQH9</accession>
<dbReference type="InterPro" id="IPR012749">
    <property type="entry name" value="WecE-like"/>
</dbReference>
<dbReference type="NCBIfam" id="TIGR02379">
    <property type="entry name" value="ECA_wecE"/>
    <property type="match status" value="1"/>
</dbReference>
<dbReference type="InterPro" id="IPR015421">
    <property type="entry name" value="PyrdxlP-dep_Trfase_major"/>
</dbReference>
<dbReference type="Gene3D" id="3.40.640.10">
    <property type="entry name" value="Type I PLP-dependent aspartate aminotransferase-like (Major domain)"/>
    <property type="match status" value="1"/>
</dbReference>
<dbReference type="GO" id="GO:0030170">
    <property type="term" value="F:pyridoxal phosphate binding"/>
    <property type="evidence" value="ECO:0007669"/>
    <property type="project" value="TreeGrafter"/>
</dbReference>
<organism evidence="2">
    <name type="scientific">plant metagenome</name>
    <dbReference type="NCBI Taxonomy" id="1297885"/>
    <lineage>
        <taxon>unclassified sequences</taxon>
        <taxon>metagenomes</taxon>
        <taxon>organismal metagenomes</taxon>
    </lineage>
</organism>
<dbReference type="NCBIfam" id="NF008687">
    <property type="entry name" value="PRK11706.1"/>
    <property type="match status" value="1"/>
</dbReference>